<dbReference type="SUPFAM" id="SSF55781">
    <property type="entry name" value="GAF domain-like"/>
    <property type="match status" value="1"/>
</dbReference>
<dbReference type="KEGG" id="snq:CP978_03645"/>
<evidence type="ECO:0000259" key="2">
    <source>
        <dbReference type="PROSITE" id="PS50112"/>
    </source>
</evidence>
<proteinExistence type="predicted"/>
<sequence length="819" mass="87075">MPGPEISAGELLGPLHVTRAAAVVLDAGGVVIGWSPSAERLLGYPPEEVLGRPAATLVARKAGTQPAPWMHTVGDPGSIRSAALNLRHRDGRILRMATTMCAVAHGPDGPAVVLLAADLEELRSWEAHQAMLRGLVTQSPVWLTIYDPELRVVWANAVVDREMGGPLTPYVGRTVDELFPQGRILTEHHPPTLAGTMLQVLEDGVPVIDLHYLGRVPVAPEYERVWSCSYYRLLDARGEPIGVCEEAVDITERHRAEQRLALLVRAGSTIGTSLDVVRTATELVEVVVPRFADAVTVDLLPEVLEGMEPADQGGPRQGLLRVCGGRGAQHTARPAGGTSVAAGEPVEYAFASPQARCLASGRSIVENAPGTPAGHSGTGVHARLFVPLKARGTVMGLVTFLRSRTAVPFDADEHELADELAARTAVCIDNARRYAREYAAAVTLQRSLLPQRLPPQSAVEAAYRYLPADRQVGVGGDWFDVIPLSGTRVGLVVGDVVGHGLRAAATMGRLRTTVRALAQLDLDPDELLTRLAGVAGRGDRDSPDDGVGAEDDEIIGVTCLYAVYDPISRRCSWCSAGHPMPAVVDPATGRVCIAELPSGPPLGLGGATYENAEVELAPGSVLALFTNGLVDSRTGGAGVGLHRLVQVLAQHRLPLEKLCDRAMAVLPVGPVNDDAALLLVRTRVLDARQVACWTLPADPSVVAHARTVAAAQLDEWGLPELAFTTELVVSELVTNAIRYASGPVRLRLIRDRALLCEVSDSGHTSPHLRHAAGDEEGGRGLFLVAQTTQRWGTRYTSDGKTIWAEQSLSQAASPQHAAA</sequence>
<dbReference type="GO" id="GO:0006355">
    <property type="term" value="P:regulation of DNA-templated transcription"/>
    <property type="evidence" value="ECO:0007669"/>
    <property type="project" value="InterPro"/>
</dbReference>
<evidence type="ECO:0000313" key="3">
    <source>
        <dbReference type="EMBL" id="QEV43059.1"/>
    </source>
</evidence>
<dbReference type="InterPro" id="IPR036890">
    <property type="entry name" value="HATPase_C_sf"/>
</dbReference>
<reference evidence="3 4" key="1">
    <citation type="submission" date="2017-09" db="EMBL/GenBank/DDBJ databases">
        <title>Streptomyces genome completion.</title>
        <authorList>
            <person name="Lee N."/>
            <person name="Cho B.-K."/>
        </authorList>
    </citation>
    <scope>NUCLEOTIDE SEQUENCE [LARGE SCALE GENOMIC DNA]</scope>
    <source>
        <strain evidence="3 4">ATCC 14899</strain>
    </source>
</reference>
<dbReference type="InterPro" id="IPR000014">
    <property type="entry name" value="PAS"/>
</dbReference>
<dbReference type="SUPFAM" id="SSF81606">
    <property type="entry name" value="PP2C-like"/>
    <property type="match status" value="1"/>
</dbReference>
<dbReference type="PROSITE" id="PS50112">
    <property type="entry name" value="PAS"/>
    <property type="match status" value="1"/>
</dbReference>
<dbReference type="Gene3D" id="3.30.565.10">
    <property type="entry name" value="Histidine kinase-like ATPase, C-terminal domain"/>
    <property type="match status" value="1"/>
</dbReference>
<dbReference type="InterPro" id="IPR029016">
    <property type="entry name" value="GAF-like_dom_sf"/>
</dbReference>
<keyword evidence="1" id="KW-0378">Hydrolase</keyword>
<dbReference type="CDD" id="cd16936">
    <property type="entry name" value="HATPase_RsbW-like"/>
    <property type="match status" value="1"/>
</dbReference>
<dbReference type="SMART" id="SM00091">
    <property type="entry name" value="PAS"/>
    <property type="match status" value="2"/>
</dbReference>
<name>A0A5P2WI42_9ACTN</name>
<dbReference type="Pfam" id="PF13581">
    <property type="entry name" value="HATPase_c_2"/>
    <property type="match status" value="1"/>
</dbReference>
<dbReference type="Pfam" id="PF07228">
    <property type="entry name" value="SpoIIE"/>
    <property type="match status" value="1"/>
</dbReference>
<dbReference type="OrthoDB" id="118142at2"/>
<dbReference type="InterPro" id="IPR035965">
    <property type="entry name" value="PAS-like_dom_sf"/>
</dbReference>
<dbReference type="AlphaFoldDB" id="A0A5P2WI42"/>
<dbReference type="Pfam" id="PF00989">
    <property type="entry name" value="PAS"/>
    <property type="match status" value="1"/>
</dbReference>
<dbReference type="Gene3D" id="3.30.450.20">
    <property type="entry name" value="PAS domain"/>
    <property type="match status" value="2"/>
</dbReference>
<protein>
    <submittedName>
        <fullName evidence="3">PAS domain S-box protein</fullName>
    </submittedName>
</protein>
<dbReference type="CDD" id="cd00130">
    <property type="entry name" value="PAS"/>
    <property type="match status" value="1"/>
</dbReference>
<dbReference type="NCBIfam" id="TIGR00229">
    <property type="entry name" value="sensory_box"/>
    <property type="match status" value="1"/>
</dbReference>
<dbReference type="Pfam" id="PF01590">
    <property type="entry name" value="GAF"/>
    <property type="match status" value="1"/>
</dbReference>
<dbReference type="InterPro" id="IPR013656">
    <property type="entry name" value="PAS_4"/>
</dbReference>
<dbReference type="GO" id="GO:0016791">
    <property type="term" value="F:phosphatase activity"/>
    <property type="evidence" value="ECO:0007669"/>
    <property type="project" value="TreeGrafter"/>
</dbReference>
<organism evidence="3 4">
    <name type="scientific">Streptomyces nodosus</name>
    <dbReference type="NCBI Taxonomy" id="40318"/>
    <lineage>
        <taxon>Bacteria</taxon>
        <taxon>Bacillati</taxon>
        <taxon>Actinomycetota</taxon>
        <taxon>Actinomycetes</taxon>
        <taxon>Kitasatosporales</taxon>
        <taxon>Streptomycetaceae</taxon>
        <taxon>Streptomyces</taxon>
    </lineage>
</organism>
<accession>A0A5P2WI42</accession>
<dbReference type="Gene3D" id="3.30.450.40">
    <property type="match status" value="1"/>
</dbReference>
<dbReference type="EMBL" id="CP023747">
    <property type="protein sequence ID" value="QEV43059.1"/>
    <property type="molecule type" value="Genomic_DNA"/>
</dbReference>
<dbReference type="InterPro" id="IPR001932">
    <property type="entry name" value="PPM-type_phosphatase-like_dom"/>
</dbReference>
<evidence type="ECO:0000256" key="1">
    <source>
        <dbReference type="ARBA" id="ARBA00022801"/>
    </source>
</evidence>
<dbReference type="Gene3D" id="3.60.40.10">
    <property type="entry name" value="PPM-type phosphatase domain"/>
    <property type="match status" value="1"/>
</dbReference>
<dbReference type="Pfam" id="PF08448">
    <property type="entry name" value="PAS_4"/>
    <property type="match status" value="1"/>
</dbReference>
<dbReference type="InterPro" id="IPR003018">
    <property type="entry name" value="GAF"/>
</dbReference>
<evidence type="ECO:0000313" key="4">
    <source>
        <dbReference type="Proteomes" id="UP000325763"/>
    </source>
</evidence>
<dbReference type="SMART" id="SM00331">
    <property type="entry name" value="PP2C_SIG"/>
    <property type="match status" value="1"/>
</dbReference>
<dbReference type="Proteomes" id="UP000325763">
    <property type="component" value="Chromosome"/>
</dbReference>
<dbReference type="SUPFAM" id="SSF55874">
    <property type="entry name" value="ATPase domain of HSP90 chaperone/DNA topoisomerase II/histidine kinase"/>
    <property type="match status" value="1"/>
</dbReference>
<dbReference type="PANTHER" id="PTHR43156:SF2">
    <property type="entry name" value="STAGE II SPORULATION PROTEIN E"/>
    <property type="match status" value="1"/>
</dbReference>
<dbReference type="FunFam" id="3.30.565.10:FF:000028">
    <property type="entry name" value="PAS sensor protein"/>
    <property type="match status" value="1"/>
</dbReference>
<dbReference type="SUPFAM" id="SSF55785">
    <property type="entry name" value="PYP-like sensor domain (PAS domain)"/>
    <property type="match status" value="2"/>
</dbReference>
<dbReference type="InterPro" id="IPR003594">
    <property type="entry name" value="HATPase_dom"/>
</dbReference>
<gene>
    <name evidence="3" type="ORF">CP978_03645</name>
</gene>
<dbReference type="InterPro" id="IPR013767">
    <property type="entry name" value="PAS_fold"/>
</dbReference>
<dbReference type="PANTHER" id="PTHR43156">
    <property type="entry name" value="STAGE II SPORULATION PROTEIN E-RELATED"/>
    <property type="match status" value="1"/>
</dbReference>
<dbReference type="InterPro" id="IPR036457">
    <property type="entry name" value="PPM-type-like_dom_sf"/>
</dbReference>
<feature type="domain" description="PAS" evidence="2">
    <location>
        <begin position="23"/>
        <end position="52"/>
    </location>
</feature>
<dbReference type="InterPro" id="IPR052016">
    <property type="entry name" value="Bact_Sigma-Reg"/>
</dbReference>